<evidence type="ECO:0000256" key="6">
    <source>
        <dbReference type="SAM" id="Coils"/>
    </source>
</evidence>
<keyword evidence="9" id="KW-1185">Reference proteome</keyword>
<evidence type="ECO:0000313" key="9">
    <source>
        <dbReference type="Proteomes" id="UP000503088"/>
    </source>
</evidence>
<gene>
    <name evidence="8" type="ORF">GXN76_01715</name>
</gene>
<keyword evidence="6" id="KW-0175">Coiled coil</keyword>
<evidence type="ECO:0000256" key="3">
    <source>
        <dbReference type="ARBA" id="ARBA00022806"/>
    </source>
</evidence>
<dbReference type="KEGG" id="kpul:GXN76_01715"/>
<dbReference type="Gene3D" id="1.10.10.160">
    <property type="match status" value="1"/>
</dbReference>
<dbReference type="InterPro" id="IPR000212">
    <property type="entry name" value="DNA_helicase_UvrD/REP"/>
</dbReference>
<dbReference type="InterPro" id="IPR048228">
    <property type="entry name" value="HelD_bacillota"/>
</dbReference>
<dbReference type="GO" id="GO:0003677">
    <property type="term" value="F:DNA binding"/>
    <property type="evidence" value="ECO:0007669"/>
    <property type="project" value="InterPro"/>
</dbReference>
<dbReference type="GO" id="GO:0005829">
    <property type="term" value="C:cytosol"/>
    <property type="evidence" value="ECO:0007669"/>
    <property type="project" value="TreeGrafter"/>
</dbReference>
<evidence type="ECO:0000256" key="1">
    <source>
        <dbReference type="ARBA" id="ARBA00022741"/>
    </source>
</evidence>
<proteinExistence type="predicted"/>
<dbReference type="GO" id="GO:0005524">
    <property type="term" value="F:ATP binding"/>
    <property type="evidence" value="ECO:0007669"/>
    <property type="project" value="UniProtKB-UniRule"/>
</dbReference>
<name>A0A7D3XKX3_9BACL</name>
<evidence type="ECO:0000313" key="8">
    <source>
        <dbReference type="EMBL" id="QKG83309.1"/>
    </source>
</evidence>
<dbReference type="Gene3D" id="3.40.50.300">
    <property type="entry name" value="P-loop containing nucleotide triphosphate hydrolases"/>
    <property type="match status" value="3"/>
</dbReference>
<organism evidence="8 9">
    <name type="scientific">Kroppenstedtia pulmonis</name>
    <dbReference type="NCBI Taxonomy" id="1380685"/>
    <lineage>
        <taxon>Bacteria</taxon>
        <taxon>Bacillati</taxon>
        <taxon>Bacillota</taxon>
        <taxon>Bacilli</taxon>
        <taxon>Bacillales</taxon>
        <taxon>Thermoactinomycetaceae</taxon>
        <taxon>Kroppenstedtia</taxon>
    </lineage>
</organism>
<reference evidence="8 9" key="1">
    <citation type="submission" date="2020-01" db="EMBL/GenBank/DDBJ databases">
        <authorList>
            <person name="Gulvik C.A."/>
            <person name="Batra D.G."/>
        </authorList>
    </citation>
    <scope>NUCLEOTIDE SEQUENCE [LARGE SCALE GENOMIC DNA]</scope>
    <source>
        <strain evidence="8 9">W9323</strain>
    </source>
</reference>
<feature type="domain" description="UvrD-like helicase ATP-binding" evidence="7">
    <location>
        <begin position="212"/>
        <end position="612"/>
    </location>
</feature>
<evidence type="ECO:0000256" key="4">
    <source>
        <dbReference type="ARBA" id="ARBA00022840"/>
    </source>
</evidence>
<evidence type="ECO:0000256" key="2">
    <source>
        <dbReference type="ARBA" id="ARBA00022801"/>
    </source>
</evidence>
<protein>
    <submittedName>
        <fullName evidence="8">AAA family ATPase</fullName>
    </submittedName>
</protein>
<accession>A0A7D3XKX3</accession>
<dbReference type="InterPro" id="IPR014016">
    <property type="entry name" value="UvrD-like_ATP-bd"/>
</dbReference>
<dbReference type="Proteomes" id="UP000503088">
    <property type="component" value="Chromosome"/>
</dbReference>
<dbReference type="PANTHER" id="PTHR11070">
    <property type="entry name" value="UVRD / RECB / PCRA DNA HELICASE FAMILY MEMBER"/>
    <property type="match status" value="1"/>
</dbReference>
<dbReference type="Pfam" id="PF13538">
    <property type="entry name" value="UvrD_C_2"/>
    <property type="match status" value="1"/>
</dbReference>
<evidence type="ECO:0000256" key="5">
    <source>
        <dbReference type="PROSITE-ProRule" id="PRU00560"/>
    </source>
</evidence>
<evidence type="ECO:0000259" key="7">
    <source>
        <dbReference type="PROSITE" id="PS51198"/>
    </source>
</evidence>
<keyword evidence="2 5" id="KW-0378">Hydrolase</keyword>
<dbReference type="SUPFAM" id="SSF52540">
    <property type="entry name" value="P-loop containing nucleoside triphosphate hydrolases"/>
    <property type="match status" value="1"/>
</dbReference>
<dbReference type="GO" id="GO:0000725">
    <property type="term" value="P:recombinational repair"/>
    <property type="evidence" value="ECO:0007669"/>
    <property type="project" value="TreeGrafter"/>
</dbReference>
<feature type="coiled-coil region" evidence="6">
    <location>
        <begin position="425"/>
        <end position="452"/>
    </location>
</feature>
<keyword evidence="3 5" id="KW-0347">Helicase</keyword>
<dbReference type="GO" id="GO:0043138">
    <property type="term" value="F:3'-5' DNA helicase activity"/>
    <property type="evidence" value="ECO:0007669"/>
    <property type="project" value="TreeGrafter"/>
</dbReference>
<dbReference type="InterPro" id="IPR027785">
    <property type="entry name" value="UvrD-like_helicase_C"/>
</dbReference>
<dbReference type="PROSITE" id="PS51198">
    <property type="entry name" value="UVRD_HELICASE_ATP_BIND"/>
    <property type="match status" value="1"/>
</dbReference>
<dbReference type="GO" id="GO:0016787">
    <property type="term" value="F:hydrolase activity"/>
    <property type="evidence" value="ECO:0007669"/>
    <property type="project" value="UniProtKB-UniRule"/>
</dbReference>
<dbReference type="Pfam" id="PF00580">
    <property type="entry name" value="UvrD-helicase"/>
    <property type="match status" value="1"/>
</dbReference>
<dbReference type="NCBIfam" id="NF041464">
    <property type="entry name" value="HelD_BACSU"/>
    <property type="match status" value="1"/>
</dbReference>
<feature type="binding site" evidence="5">
    <location>
        <begin position="233"/>
        <end position="240"/>
    </location>
    <ligand>
        <name>ATP</name>
        <dbReference type="ChEBI" id="CHEBI:30616"/>
    </ligand>
</feature>
<sequence length="780" mass="91142">MSMVEQEWKEEQKRVDQVNQEIEKRIITLQKQTGSIQKDMVSIRKNFWEDVTVNLDDPDDAGETATSIRQQAEVLQERERSHRHMDRQLKTLQRLRESPYFGRIDFMEDGERRVEKIYLGIASFFDENKEEFLVYDWRAPISSLYYDYSPGPAQYQTPGGLINGTMELKRQYVIRSGQISSMFDTGVTIGDELLQEVLGTQASTKMKNIVSTIQKEQNQIIRDVKSSLLIVQGAAGSGKTSAALQRVAYLLYRYRETLKAEHIVLFSPNPLFNSYVSRVLPELGEENMQQTTFQEHLERQIGKEYLLEDPFTQMEYVLTEQEEPDFQNRIEGIRYKASVAYMKVIDQYIESLRKKNMVFKDVKFRGRVLISADEMKKRFYAMDSSLSNPHRIQVLTGELMQQLNILERRERFQPWVEEEIQILEQEDYQRAYQQLRQEKQFTDDTFDDLEREQALLSSMVVKRHFKPLRKFVKRLAYIDMVAVYQQLFSDTCEVVTEGDLPPNWAEIARQTLERLKRRELAYEDAAPYLYLAERIKGEQRDTSIRHVFIDEAQDYSPFQFAFIKRLFPRCKMTVLGDPNQGIFVQGLAEKDDILLSDQLAERIVLTKSYRSTRQIVEFTKGMLREGKNIIPFNREGRKPTVTRGAEETELATGILRRIRLLQEAGHQTIAIICKTARESKEAHGMLQKEIPLRLISKEAAAFEEGVMVIPSYLAKGVEFDAVIIYNASKELYGRERERNLFYTACTRGMHELHIFFTGEMSPFISETPSDTYKWYSRVAD</sequence>
<keyword evidence="4 5" id="KW-0067">ATP-binding</keyword>
<dbReference type="InterPro" id="IPR027417">
    <property type="entry name" value="P-loop_NTPase"/>
</dbReference>
<dbReference type="InterPro" id="IPR013986">
    <property type="entry name" value="DExx_box_DNA_helicase_dom_sf"/>
</dbReference>
<keyword evidence="1 5" id="KW-0547">Nucleotide-binding</keyword>
<dbReference type="PANTHER" id="PTHR11070:SF17">
    <property type="entry name" value="DNA HELICASE IV"/>
    <property type="match status" value="1"/>
</dbReference>
<dbReference type="EMBL" id="CP048104">
    <property type="protein sequence ID" value="QKG83309.1"/>
    <property type="molecule type" value="Genomic_DNA"/>
</dbReference>
<dbReference type="AlphaFoldDB" id="A0A7D3XKX3"/>